<accession>A0A1F8CV63</accession>
<protein>
    <submittedName>
        <fullName evidence="1">Uncharacterized protein</fullName>
    </submittedName>
</protein>
<comment type="caution">
    <text evidence="1">The sequence shown here is derived from an EMBL/GenBank/DDBJ whole genome shotgun (WGS) entry which is preliminary data.</text>
</comment>
<dbReference type="AlphaFoldDB" id="A0A1F8CV63"/>
<dbReference type="EMBL" id="MGHY01000015">
    <property type="protein sequence ID" value="OGM79455.1"/>
    <property type="molecule type" value="Genomic_DNA"/>
</dbReference>
<evidence type="ECO:0000313" key="2">
    <source>
        <dbReference type="Proteomes" id="UP000178999"/>
    </source>
</evidence>
<dbReference type="Proteomes" id="UP000178999">
    <property type="component" value="Unassembled WGS sequence"/>
</dbReference>
<sequence>MPDLKLFIFTVRGITEYGLTSSLVSHLSETDDEFREYYSDWLKKTFGEEKPDGKTISTRFNEEHNTSTFYPWQSEKASQLVEDFRTKKRN</sequence>
<name>A0A1F8CV63_9BACT</name>
<evidence type="ECO:0000313" key="1">
    <source>
        <dbReference type="EMBL" id="OGM79455.1"/>
    </source>
</evidence>
<organism evidence="1 2">
    <name type="scientific">Candidatus Woesebacteria bacterium RIFOXYB1_FULL_38_16</name>
    <dbReference type="NCBI Taxonomy" id="1802538"/>
    <lineage>
        <taxon>Bacteria</taxon>
        <taxon>Candidatus Woeseibacteriota</taxon>
    </lineage>
</organism>
<gene>
    <name evidence="1" type="ORF">A2382_01110</name>
</gene>
<proteinExistence type="predicted"/>
<reference evidence="1 2" key="1">
    <citation type="journal article" date="2016" name="Nat. Commun.">
        <title>Thousands of microbial genomes shed light on interconnected biogeochemical processes in an aquifer system.</title>
        <authorList>
            <person name="Anantharaman K."/>
            <person name="Brown C.T."/>
            <person name="Hug L.A."/>
            <person name="Sharon I."/>
            <person name="Castelle C.J."/>
            <person name="Probst A.J."/>
            <person name="Thomas B.C."/>
            <person name="Singh A."/>
            <person name="Wilkins M.J."/>
            <person name="Karaoz U."/>
            <person name="Brodie E.L."/>
            <person name="Williams K.H."/>
            <person name="Hubbard S.S."/>
            <person name="Banfield J.F."/>
        </authorList>
    </citation>
    <scope>NUCLEOTIDE SEQUENCE [LARGE SCALE GENOMIC DNA]</scope>
</reference>